<organism evidence="2 3">
    <name type="scientific">Araneus ventricosus</name>
    <name type="common">Orbweaver spider</name>
    <name type="synonym">Epeira ventricosa</name>
    <dbReference type="NCBI Taxonomy" id="182803"/>
    <lineage>
        <taxon>Eukaryota</taxon>
        <taxon>Metazoa</taxon>
        <taxon>Ecdysozoa</taxon>
        <taxon>Arthropoda</taxon>
        <taxon>Chelicerata</taxon>
        <taxon>Arachnida</taxon>
        <taxon>Araneae</taxon>
        <taxon>Araneomorphae</taxon>
        <taxon>Entelegynae</taxon>
        <taxon>Araneoidea</taxon>
        <taxon>Araneidae</taxon>
        <taxon>Araneus</taxon>
    </lineage>
</organism>
<name>A0A4Y2RQA2_ARAVE</name>
<feature type="region of interest" description="Disordered" evidence="1">
    <location>
        <begin position="69"/>
        <end position="118"/>
    </location>
</feature>
<dbReference type="AlphaFoldDB" id="A0A4Y2RQA2"/>
<evidence type="ECO:0000313" key="2">
    <source>
        <dbReference type="EMBL" id="GBN77841.1"/>
    </source>
</evidence>
<evidence type="ECO:0000256" key="1">
    <source>
        <dbReference type="SAM" id="MobiDB-lite"/>
    </source>
</evidence>
<keyword evidence="3" id="KW-1185">Reference proteome</keyword>
<dbReference type="Proteomes" id="UP000499080">
    <property type="component" value="Unassembled WGS sequence"/>
</dbReference>
<protein>
    <submittedName>
        <fullName evidence="2">Uncharacterized protein</fullName>
    </submittedName>
</protein>
<comment type="caution">
    <text evidence="2">The sequence shown here is derived from an EMBL/GenBank/DDBJ whole genome shotgun (WGS) entry which is preliminary data.</text>
</comment>
<accession>A0A4Y2RQA2</accession>
<dbReference type="EMBL" id="BGPR01146618">
    <property type="protein sequence ID" value="GBN77841.1"/>
    <property type="molecule type" value="Genomic_DNA"/>
</dbReference>
<proteinExistence type="predicted"/>
<reference evidence="2 3" key="1">
    <citation type="journal article" date="2019" name="Sci. Rep.">
        <title>Orb-weaving spider Araneus ventricosus genome elucidates the spidroin gene catalogue.</title>
        <authorList>
            <person name="Kono N."/>
            <person name="Nakamura H."/>
            <person name="Ohtoshi R."/>
            <person name="Moran D.A.P."/>
            <person name="Shinohara A."/>
            <person name="Yoshida Y."/>
            <person name="Fujiwara M."/>
            <person name="Mori M."/>
            <person name="Tomita M."/>
            <person name="Arakawa K."/>
        </authorList>
    </citation>
    <scope>NUCLEOTIDE SEQUENCE [LARGE SCALE GENOMIC DNA]</scope>
</reference>
<evidence type="ECO:0000313" key="3">
    <source>
        <dbReference type="Proteomes" id="UP000499080"/>
    </source>
</evidence>
<gene>
    <name evidence="2" type="ORF">AVEN_243538_1</name>
</gene>
<sequence length="118" mass="14047">MLQVRPGRQKLQQRHCIFPLLKHSLPRYRLLYFDKLYHSFPSQFIIILLPESIAVKNFQKLPRNLDLKKHHSPQRLRTPRGIQQEVGIPRSMRLPHRGHFRSNEAEEPHSGLAHQYDS</sequence>
<feature type="compositionally biased region" description="Basic residues" evidence="1">
    <location>
        <begin position="69"/>
        <end position="78"/>
    </location>
</feature>